<protein>
    <submittedName>
        <fullName evidence="1">MoaD/ThiS family protein</fullName>
    </submittedName>
</protein>
<dbReference type="EMBL" id="RIZG01000006">
    <property type="protein sequence ID" value="RNF50113.1"/>
    <property type="molecule type" value="Genomic_DNA"/>
</dbReference>
<dbReference type="InterPro" id="IPR003749">
    <property type="entry name" value="ThiS/MoaD-like"/>
</dbReference>
<dbReference type="InterPro" id="IPR016155">
    <property type="entry name" value="Mopterin_synth/thiamin_S_b"/>
</dbReference>
<dbReference type="AlphaFoldDB" id="A0A3M8Q205"/>
<dbReference type="Pfam" id="PF02597">
    <property type="entry name" value="ThiS"/>
    <property type="match status" value="1"/>
</dbReference>
<accession>A0A3M8Q205</accession>
<proteinExistence type="predicted"/>
<evidence type="ECO:0000313" key="2">
    <source>
        <dbReference type="Proteomes" id="UP000280507"/>
    </source>
</evidence>
<dbReference type="SUPFAM" id="SSF54285">
    <property type="entry name" value="MoaD/ThiS"/>
    <property type="match status" value="1"/>
</dbReference>
<dbReference type="OrthoDB" id="9801945at2"/>
<dbReference type="InterPro" id="IPR012675">
    <property type="entry name" value="Beta-grasp_dom_sf"/>
</dbReference>
<comment type="caution">
    <text evidence="1">The sequence shown here is derived from an EMBL/GenBank/DDBJ whole genome shotgun (WGS) entry which is preliminary data.</text>
</comment>
<reference evidence="1 2" key="1">
    <citation type="journal article" date="2012" name="Int. J. Syst. Evol. Microbiol.">
        <title>Marinomonas hwangdonensis sp. nov., isolated from seawater.</title>
        <authorList>
            <person name="Jung Y.T."/>
            <person name="Oh T.K."/>
            <person name="Yoon J.H."/>
        </authorList>
    </citation>
    <scope>NUCLEOTIDE SEQUENCE [LARGE SCALE GENOMIC DNA]</scope>
    <source>
        <strain evidence="1 2">HDW-15</strain>
    </source>
</reference>
<sequence length="84" mass="9183">MPRVKVVFFASLKEAMGKSEHHVELDLPLTITQIKQQLASDLAHGDALLASGIQSSVDFEFTRDTDWVPETALEVAFFPPVTGG</sequence>
<keyword evidence="2" id="KW-1185">Reference proteome</keyword>
<name>A0A3M8Q205_9GAMM</name>
<dbReference type="RefSeq" id="WP_123096094.1">
    <property type="nucleotide sequence ID" value="NZ_RIZG01000006.1"/>
</dbReference>
<evidence type="ECO:0000313" key="1">
    <source>
        <dbReference type="EMBL" id="RNF50113.1"/>
    </source>
</evidence>
<gene>
    <name evidence="1" type="ORF">EBI00_11615</name>
</gene>
<organism evidence="1 2">
    <name type="scientific">Marinomonas hwangdonensis</name>
    <dbReference type="NCBI Taxonomy" id="1053647"/>
    <lineage>
        <taxon>Bacteria</taxon>
        <taxon>Pseudomonadati</taxon>
        <taxon>Pseudomonadota</taxon>
        <taxon>Gammaproteobacteria</taxon>
        <taxon>Oceanospirillales</taxon>
        <taxon>Oceanospirillaceae</taxon>
        <taxon>Marinomonas</taxon>
    </lineage>
</organism>
<dbReference type="Gene3D" id="3.10.20.30">
    <property type="match status" value="1"/>
</dbReference>
<dbReference type="Proteomes" id="UP000280507">
    <property type="component" value="Unassembled WGS sequence"/>
</dbReference>